<reference evidence="2" key="1">
    <citation type="journal article" date="2019" name="Int. J. Syst. Evol. Microbiol.">
        <title>The Global Catalogue of Microorganisms (GCM) 10K type strain sequencing project: providing services to taxonomists for standard genome sequencing and annotation.</title>
        <authorList>
            <consortium name="The Broad Institute Genomics Platform"/>
            <consortium name="The Broad Institute Genome Sequencing Center for Infectious Disease"/>
            <person name="Wu L."/>
            <person name="Ma J."/>
        </authorList>
    </citation>
    <scope>NUCLEOTIDE SEQUENCE [LARGE SCALE GENOMIC DNA]</scope>
    <source>
        <strain evidence="2">CCUG 30340</strain>
    </source>
</reference>
<name>A0ABV9QUS2_9GAMM</name>
<comment type="caution">
    <text evidence="1">The sequence shown here is derived from an EMBL/GenBank/DDBJ whole genome shotgun (WGS) entry which is preliminary data.</text>
</comment>
<dbReference type="Proteomes" id="UP001595886">
    <property type="component" value="Unassembled WGS sequence"/>
</dbReference>
<dbReference type="RefSeq" id="WP_380020192.1">
    <property type="nucleotide sequence ID" value="NZ_JBHSHD010000007.1"/>
</dbReference>
<protein>
    <submittedName>
        <fullName evidence="1">YkgJ family cysteine cluster protein</fullName>
    </submittedName>
</protein>
<dbReference type="Pfam" id="PF03692">
    <property type="entry name" value="CxxCxxCC"/>
    <property type="match status" value="1"/>
</dbReference>
<evidence type="ECO:0000313" key="2">
    <source>
        <dbReference type="Proteomes" id="UP001595886"/>
    </source>
</evidence>
<proteinExistence type="predicted"/>
<dbReference type="EMBL" id="JBHSHD010000007">
    <property type="protein sequence ID" value="MFC4820349.1"/>
    <property type="molecule type" value="Genomic_DNA"/>
</dbReference>
<evidence type="ECO:0000313" key="1">
    <source>
        <dbReference type="EMBL" id="MFC4820349.1"/>
    </source>
</evidence>
<gene>
    <name evidence="1" type="ORF">ACFO6Q_08435</name>
</gene>
<accession>A0ABV9QUS2</accession>
<sequence length="109" mass="11860">MTAALDIEVVDEVIDASVRCARCEAVCCRLPVLLMPGDAVPIWATDVDEHGLEHMAQRDDGWCTALDRDTMRCTIYAQRPQVCRDFAMGGAGCLIERAEWYGDAAPAGG</sequence>
<organism evidence="1 2">
    <name type="scientific">Dokdonella ginsengisoli</name>
    <dbReference type="NCBI Taxonomy" id="363846"/>
    <lineage>
        <taxon>Bacteria</taxon>
        <taxon>Pseudomonadati</taxon>
        <taxon>Pseudomonadota</taxon>
        <taxon>Gammaproteobacteria</taxon>
        <taxon>Lysobacterales</taxon>
        <taxon>Rhodanobacteraceae</taxon>
        <taxon>Dokdonella</taxon>
    </lineage>
</organism>
<keyword evidence="2" id="KW-1185">Reference proteome</keyword>
<dbReference type="InterPro" id="IPR005358">
    <property type="entry name" value="Puta_zinc/iron-chelating_dom"/>
</dbReference>